<accession>A0ABT5X6X3</accession>
<reference evidence="2 3" key="1">
    <citation type="submission" date="2023-03" db="EMBL/GenBank/DDBJ databases">
        <title>WGS of Methanotrichaceae archaeon Mx.</title>
        <authorList>
            <person name="Sorokin D.Y."/>
            <person name="Merkel A.Y."/>
        </authorList>
    </citation>
    <scope>NUCLEOTIDE SEQUENCE [LARGE SCALE GENOMIC DNA]</scope>
    <source>
        <strain evidence="2 3">Mx</strain>
    </source>
</reference>
<evidence type="ECO:0000256" key="1">
    <source>
        <dbReference type="SAM" id="Phobius"/>
    </source>
</evidence>
<evidence type="ECO:0000313" key="3">
    <source>
        <dbReference type="Proteomes" id="UP001220010"/>
    </source>
</evidence>
<keyword evidence="3" id="KW-1185">Reference proteome</keyword>
<protein>
    <submittedName>
        <fullName evidence="2">Uncharacterized protein</fullName>
    </submittedName>
</protein>
<feature type="transmembrane region" description="Helical" evidence="1">
    <location>
        <begin position="7"/>
        <end position="27"/>
    </location>
</feature>
<dbReference type="EMBL" id="JARFPK010000012">
    <property type="protein sequence ID" value="MDF0590436.1"/>
    <property type="molecule type" value="Genomic_DNA"/>
</dbReference>
<dbReference type="Proteomes" id="UP001220010">
    <property type="component" value="Unassembled WGS sequence"/>
</dbReference>
<name>A0ABT5X6X3_9EURY</name>
<organism evidence="2 3">
    <name type="scientific">Candidatus Methanocrinis natronophilus</name>
    <dbReference type="NCBI Taxonomy" id="3033396"/>
    <lineage>
        <taxon>Archaea</taxon>
        <taxon>Methanobacteriati</taxon>
        <taxon>Methanobacteriota</taxon>
        <taxon>Stenosarchaea group</taxon>
        <taxon>Methanomicrobia</taxon>
        <taxon>Methanotrichales</taxon>
        <taxon>Methanotrichaceae</taxon>
        <taxon>Methanocrinis</taxon>
    </lineage>
</organism>
<dbReference type="RefSeq" id="WP_316966185.1">
    <property type="nucleotide sequence ID" value="NZ_JARFPK010000012.1"/>
</dbReference>
<gene>
    <name evidence="2" type="ORF">P0O15_04510</name>
</gene>
<comment type="caution">
    <text evidence="2">The sequence shown here is derived from an EMBL/GenBank/DDBJ whole genome shotgun (WGS) entry which is preliminary data.</text>
</comment>
<keyword evidence="1" id="KW-0472">Membrane</keyword>
<evidence type="ECO:0000313" key="2">
    <source>
        <dbReference type="EMBL" id="MDF0590436.1"/>
    </source>
</evidence>
<sequence length="294" mass="31945">MNQRSWAIIVAIFIAGIMIFSTFASFVTPGGGPPETTTRGAWNPADFGVGGRLINWDFNSIGDCLGMYPEELVYAFWIDMTASEDLTEAAALSLPPTIGLTYRDQLRLYPSPIDRASWGLFADQIAEFHWTKPSRIGAQGLAVFYNGYQLVPIGTTEIFTVLGTPVLFGTETSVKSVLDVVTGQAPTTEKFVLPYEETADLQISALGRDAVDNLGFMPPLGGEYLESYLGVSPSDDVFSLTVKYLALRGESERRVEDLATSLGLETEREGRIATFSGSIEPERLAETLGAFVAP</sequence>
<proteinExistence type="predicted"/>
<keyword evidence="1" id="KW-0812">Transmembrane</keyword>
<keyword evidence="1" id="KW-1133">Transmembrane helix</keyword>